<gene>
    <name evidence="1" type="ORF">RPERSI_LOCUS16116</name>
</gene>
<proteinExistence type="predicted"/>
<evidence type="ECO:0000313" key="1">
    <source>
        <dbReference type="EMBL" id="CAG8768554.1"/>
    </source>
</evidence>
<sequence>YDRYSLSWALAKSEKNNQKESWKRITKQIRSLLENIFHAGTVDNNNKILGEKMYEKLLKQVQYGEFDQ</sequence>
<keyword evidence="2" id="KW-1185">Reference proteome</keyword>
<feature type="non-terminal residue" evidence="1">
    <location>
        <position position="1"/>
    </location>
</feature>
<protein>
    <submittedName>
        <fullName evidence="1">16867_t:CDS:1</fullName>
    </submittedName>
</protein>
<dbReference type="Proteomes" id="UP000789920">
    <property type="component" value="Unassembled WGS sequence"/>
</dbReference>
<comment type="caution">
    <text evidence="1">The sequence shown here is derived from an EMBL/GenBank/DDBJ whole genome shotgun (WGS) entry which is preliminary data.</text>
</comment>
<accession>A0ACA9QXZ9</accession>
<dbReference type="EMBL" id="CAJVQC010039444">
    <property type="protein sequence ID" value="CAG8768554.1"/>
    <property type="molecule type" value="Genomic_DNA"/>
</dbReference>
<feature type="non-terminal residue" evidence="1">
    <location>
        <position position="68"/>
    </location>
</feature>
<name>A0ACA9QXZ9_9GLOM</name>
<organism evidence="1 2">
    <name type="scientific">Racocetra persica</name>
    <dbReference type="NCBI Taxonomy" id="160502"/>
    <lineage>
        <taxon>Eukaryota</taxon>
        <taxon>Fungi</taxon>
        <taxon>Fungi incertae sedis</taxon>
        <taxon>Mucoromycota</taxon>
        <taxon>Glomeromycotina</taxon>
        <taxon>Glomeromycetes</taxon>
        <taxon>Diversisporales</taxon>
        <taxon>Gigasporaceae</taxon>
        <taxon>Racocetra</taxon>
    </lineage>
</organism>
<reference evidence="1" key="1">
    <citation type="submission" date="2021-06" db="EMBL/GenBank/DDBJ databases">
        <authorList>
            <person name="Kallberg Y."/>
            <person name="Tangrot J."/>
            <person name="Rosling A."/>
        </authorList>
    </citation>
    <scope>NUCLEOTIDE SEQUENCE</scope>
    <source>
        <strain evidence="1">MA461A</strain>
    </source>
</reference>
<evidence type="ECO:0000313" key="2">
    <source>
        <dbReference type="Proteomes" id="UP000789920"/>
    </source>
</evidence>